<gene>
    <name evidence="2" type="ORF">HGRIS_013821</name>
</gene>
<reference evidence="3" key="1">
    <citation type="submission" date="2024-06" db="EMBL/GenBank/DDBJ databases">
        <title>Multi-omics analyses provide insights into the biosynthesis of the anticancer antibiotic pleurotin in Hohenbuehelia grisea.</title>
        <authorList>
            <person name="Weaver J.A."/>
            <person name="Alberti F."/>
        </authorList>
    </citation>
    <scope>NUCLEOTIDE SEQUENCE [LARGE SCALE GENOMIC DNA]</scope>
    <source>
        <strain evidence="3">T-177</strain>
    </source>
</reference>
<dbReference type="Proteomes" id="UP001556367">
    <property type="component" value="Unassembled WGS sequence"/>
</dbReference>
<feature type="compositionally biased region" description="Basic and acidic residues" evidence="1">
    <location>
        <begin position="778"/>
        <end position="795"/>
    </location>
</feature>
<feature type="compositionally biased region" description="Low complexity" evidence="1">
    <location>
        <begin position="446"/>
        <end position="456"/>
    </location>
</feature>
<feature type="compositionally biased region" description="Acidic residues" evidence="1">
    <location>
        <begin position="115"/>
        <end position="131"/>
    </location>
</feature>
<feature type="region of interest" description="Disordered" evidence="1">
    <location>
        <begin position="669"/>
        <end position="836"/>
    </location>
</feature>
<dbReference type="Pfam" id="PF10384">
    <property type="entry name" value="Scm3"/>
    <property type="match status" value="1"/>
</dbReference>
<feature type="compositionally biased region" description="Basic residues" evidence="1">
    <location>
        <begin position="1024"/>
        <end position="1034"/>
    </location>
</feature>
<protein>
    <submittedName>
        <fullName evidence="2">Uncharacterized protein</fullName>
    </submittedName>
</protein>
<evidence type="ECO:0000313" key="3">
    <source>
        <dbReference type="Proteomes" id="UP001556367"/>
    </source>
</evidence>
<dbReference type="InterPro" id="IPR018465">
    <property type="entry name" value="Scm3/HJURP"/>
</dbReference>
<feature type="compositionally biased region" description="Polar residues" evidence="1">
    <location>
        <begin position="508"/>
        <end position="535"/>
    </location>
</feature>
<feature type="compositionally biased region" description="Polar residues" evidence="1">
    <location>
        <begin position="403"/>
        <end position="421"/>
    </location>
</feature>
<feature type="compositionally biased region" description="Basic residues" evidence="1">
    <location>
        <begin position="592"/>
        <end position="602"/>
    </location>
</feature>
<feature type="region of interest" description="Disordered" evidence="1">
    <location>
        <begin position="192"/>
        <end position="294"/>
    </location>
</feature>
<sequence length="1034" mass="112946">MATLSSSPQPFFAPPYRAPDGSPSKRQRLSQGPSRSRANSVSAPVNEVDKAREASRMRLLDAWSQLAERYTKGLDEDDIIDLRTGTLVKDRGVLRNTPFIEFGDFVDSDSRSESLEEDVVDDDGEEEEGDELDCIQEGAATAAALQVPPVQEMDPADAKELQEFLEADQKLMGLGGDEDEDHEDDVVRQRVVRDGVEEEEEEEEEVEEEVFNVASRRMVSREEEEEEDLSSHHEGTPSVDPSLAEVGENGTEVLSESDDDLNPLNDLWDDPTPHRKLVEPPPSTPDALRKSAAVLDISDSDDEFGAWHIDEASSFRYVREPGAQQSPEHESNGDSDLQMLSTSHNSPSPSQYTPQPPPASPKAADNTPSSASSRRKHPQSSSKPANSRRLSELMPPPIRIPKPTNTQLHTPPRSHSFSSAPPDNFAVSLPTRDPSFSSPLPPSSPTPSLSVVPSSYPRKRGRPLSDKTLAARAKASADSPRAAAEPLKAVASAGEHDASPAPRLDLKQITSTFKGKSKPSRQNTPLSSDTMSLHSPTHPRLALSSSQKAKALRRAQTPAPPDLQSPSTSLKVDVRPPKHLQVEVVIPLFRKTTKLTTPKRRASPPPPSESVDVTPQVNKGKGKAIVIDLESSASEAEPPRNTNTRIASPTPPPKIHTVKSVVDLRSALKQRPVSCDVARSAAIFSPSRSPTPPPKSKKRRRSSGLPAHDPASAESVGIERGISPVAGRNRPTQVQSLSPSKRPEKARHPHRRPPLESQSKSTSIRSSPMRTRSRSRSRPRDPSSDFEYRNAHEYEPSSMYESYPPTSSSVPVTPRRQHHHLALAEPARVPGHRYATPVDDPRVQSILSYAMTQISYLWAHDDPPPHASLPMPMPMHEPPRVSAWPPFAPTHHSAWPPGRGRTPGPSTSASSLPSAIFMAQTPTHNGNHPYPYSYDPAFSRGTLPPSSPPVTSSPASSSPVRPRRRRGSVSLGVGRARSASQGRKVSFVDDEEEEEHQGGREVDTATPVRGRSKGGDDVDELDRRRGRSTSVRRK</sequence>
<feature type="region of interest" description="Disordered" evidence="1">
    <location>
        <begin position="1"/>
        <end position="49"/>
    </location>
</feature>
<feature type="compositionally biased region" description="Polar residues" evidence="1">
    <location>
        <begin position="334"/>
        <end position="345"/>
    </location>
</feature>
<feature type="compositionally biased region" description="Low complexity" evidence="1">
    <location>
        <begin position="968"/>
        <end position="978"/>
    </location>
</feature>
<accession>A0ABR3IWS7</accession>
<evidence type="ECO:0000256" key="1">
    <source>
        <dbReference type="SAM" id="MobiDB-lite"/>
    </source>
</evidence>
<feature type="compositionally biased region" description="Low complexity" evidence="1">
    <location>
        <begin position="802"/>
        <end position="814"/>
    </location>
</feature>
<feature type="region of interest" description="Disordered" evidence="1">
    <location>
        <begin position="592"/>
        <end position="656"/>
    </location>
</feature>
<organism evidence="2 3">
    <name type="scientific">Hohenbuehelia grisea</name>
    <dbReference type="NCBI Taxonomy" id="104357"/>
    <lineage>
        <taxon>Eukaryota</taxon>
        <taxon>Fungi</taxon>
        <taxon>Dikarya</taxon>
        <taxon>Basidiomycota</taxon>
        <taxon>Agaricomycotina</taxon>
        <taxon>Agaricomycetes</taxon>
        <taxon>Agaricomycetidae</taxon>
        <taxon>Agaricales</taxon>
        <taxon>Pleurotineae</taxon>
        <taxon>Pleurotaceae</taxon>
        <taxon>Hohenbuehelia</taxon>
    </lineage>
</organism>
<feature type="region of interest" description="Disordered" evidence="1">
    <location>
        <begin position="889"/>
        <end position="1034"/>
    </location>
</feature>
<evidence type="ECO:0000313" key="2">
    <source>
        <dbReference type="EMBL" id="KAL0947738.1"/>
    </source>
</evidence>
<feature type="compositionally biased region" description="Low complexity" evidence="1">
    <location>
        <begin position="941"/>
        <end position="960"/>
    </location>
</feature>
<feature type="region of interest" description="Disordered" evidence="1">
    <location>
        <begin position="105"/>
        <end position="131"/>
    </location>
</feature>
<feature type="compositionally biased region" description="Low complexity" evidence="1">
    <location>
        <begin position="470"/>
        <end position="484"/>
    </location>
</feature>
<feature type="compositionally biased region" description="Polar residues" evidence="1">
    <location>
        <begin position="29"/>
        <end position="43"/>
    </location>
</feature>
<feature type="compositionally biased region" description="Low complexity" evidence="1">
    <location>
        <begin position="896"/>
        <end position="908"/>
    </location>
</feature>
<feature type="compositionally biased region" description="Acidic residues" evidence="1">
    <location>
        <begin position="196"/>
        <end position="210"/>
    </location>
</feature>
<comment type="caution">
    <text evidence="2">The sequence shown here is derived from an EMBL/GenBank/DDBJ whole genome shotgun (WGS) entry which is preliminary data.</text>
</comment>
<feature type="compositionally biased region" description="Low complexity" evidence="1">
    <location>
        <begin position="761"/>
        <end position="770"/>
    </location>
</feature>
<keyword evidence="3" id="KW-1185">Reference proteome</keyword>
<feature type="compositionally biased region" description="Polar residues" evidence="1">
    <location>
        <begin position="730"/>
        <end position="739"/>
    </location>
</feature>
<proteinExistence type="predicted"/>
<feature type="region of interest" description="Disordered" evidence="1">
    <location>
        <begin position="317"/>
        <end position="576"/>
    </location>
</feature>
<dbReference type="EMBL" id="JASNQZ010000015">
    <property type="protein sequence ID" value="KAL0947738.1"/>
    <property type="molecule type" value="Genomic_DNA"/>
</dbReference>
<name>A0ABR3IWS7_9AGAR</name>